<comment type="caution">
    <text evidence="1">The sequence shown here is derived from an EMBL/GenBank/DDBJ whole genome shotgun (WGS) entry which is preliminary data.</text>
</comment>
<gene>
    <name evidence="1" type="ORF">RIF29_15088</name>
</gene>
<accession>A0AAN9FJF0</accession>
<protein>
    <submittedName>
        <fullName evidence="1">Uncharacterized protein</fullName>
    </submittedName>
</protein>
<dbReference type="AlphaFoldDB" id="A0AAN9FJF0"/>
<keyword evidence="2" id="KW-1185">Reference proteome</keyword>
<reference evidence="1 2" key="1">
    <citation type="submission" date="2024-01" db="EMBL/GenBank/DDBJ databases">
        <title>The genomes of 5 underutilized Papilionoideae crops provide insights into root nodulation and disease resistanc.</title>
        <authorList>
            <person name="Yuan L."/>
        </authorList>
    </citation>
    <scope>NUCLEOTIDE SEQUENCE [LARGE SCALE GENOMIC DNA]</scope>
    <source>
        <strain evidence="1">ZHUSHIDOU_FW_LH</strain>
        <tissue evidence="1">Leaf</tissue>
    </source>
</reference>
<dbReference type="Proteomes" id="UP001372338">
    <property type="component" value="Unassembled WGS sequence"/>
</dbReference>
<dbReference type="EMBL" id="JAYWIO010000003">
    <property type="protein sequence ID" value="KAK7274018.1"/>
    <property type="molecule type" value="Genomic_DNA"/>
</dbReference>
<evidence type="ECO:0000313" key="1">
    <source>
        <dbReference type="EMBL" id="KAK7274018.1"/>
    </source>
</evidence>
<proteinExistence type="predicted"/>
<organism evidence="1 2">
    <name type="scientific">Crotalaria pallida</name>
    <name type="common">Smooth rattlebox</name>
    <name type="synonym">Crotalaria striata</name>
    <dbReference type="NCBI Taxonomy" id="3830"/>
    <lineage>
        <taxon>Eukaryota</taxon>
        <taxon>Viridiplantae</taxon>
        <taxon>Streptophyta</taxon>
        <taxon>Embryophyta</taxon>
        <taxon>Tracheophyta</taxon>
        <taxon>Spermatophyta</taxon>
        <taxon>Magnoliopsida</taxon>
        <taxon>eudicotyledons</taxon>
        <taxon>Gunneridae</taxon>
        <taxon>Pentapetalae</taxon>
        <taxon>rosids</taxon>
        <taxon>fabids</taxon>
        <taxon>Fabales</taxon>
        <taxon>Fabaceae</taxon>
        <taxon>Papilionoideae</taxon>
        <taxon>50 kb inversion clade</taxon>
        <taxon>genistoids sensu lato</taxon>
        <taxon>core genistoids</taxon>
        <taxon>Crotalarieae</taxon>
        <taxon>Crotalaria</taxon>
    </lineage>
</organism>
<evidence type="ECO:0000313" key="2">
    <source>
        <dbReference type="Proteomes" id="UP001372338"/>
    </source>
</evidence>
<sequence>MTNRIFGARGIIEEGAIWKVGNGTKVDIWKHKWIPSLPDGKPHSGTLVNSNCSLVSDLINPITHSWDRDTIYNLFDHYEAGHITRIQLRRSIQDDCLIWSFSNDGMYCVRSGYAIALDLLFPGSSSSSSNATQISWKKLWSAPAIPRTKELRWKQFIMHWSHVMKSKGFGLLLRWESAASLVKWPLATGFNQTSCRLATRKPRVWRVNKYGPFGVEEMRGTLMVTSRMSGMFLIMLVRSIAL</sequence>
<name>A0AAN9FJF0_CROPI</name>